<dbReference type="EMBL" id="LAZR01016798">
    <property type="protein sequence ID" value="KKM02962.1"/>
    <property type="molecule type" value="Genomic_DNA"/>
</dbReference>
<protein>
    <recommendedName>
        <fullName evidence="2">DUF2493 domain-containing protein</fullName>
    </recommendedName>
</protein>
<evidence type="ECO:0008006" key="2">
    <source>
        <dbReference type="Google" id="ProtNLM"/>
    </source>
</evidence>
<gene>
    <name evidence="1" type="ORF">LCGC14_1779200</name>
</gene>
<proteinExistence type="predicted"/>
<name>A0A0F9HIH8_9ZZZZ</name>
<comment type="caution">
    <text evidence="1">The sequence shown here is derived from an EMBL/GenBank/DDBJ whole genome shotgun (WGS) entry which is preliminary data.</text>
</comment>
<sequence>MVTGGRKYDDEDQVRDSLAPYDELGNVLVVGGATGADELARLVWHYDFQLPYVVEPAAWDRGGKPAGQERNMSMVEGLSLAPHIGKLMRPHLVVAFPGGRGTKHARGYAKKRGIEVVDG</sequence>
<evidence type="ECO:0000313" key="1">
    <source>
        <dbReference type="EMBL" id="KKM02962.1"/>
    </source>
</evidence>
<dbReference type="AlphaFoldDB" id="A0A0F9HIH8"/>
<accession>A0A0F9HIH8</accession>
<organism evidence="1">
    <name type="scientific">marine sediment metagenome</name>
    <dbReference type="NCBI Taxonomy" id="412755"/>
    <lineage>
        <taxon>unclassified sequences</taxon>
        <taxon>metagenomes</taxon>
        <taxon>ecological metagenomes</taxon>
    </lineage>
</organism>
<reference evidence="1" key="1">
    <citation type="journal article" date="2015" name="Nature">
        <title>Complex archaea that bridge the gap between prokaryotes and eukaryotes.</title>
        <authorList>
            <person name="Spang A."/>
            <person name="Saw J.H."/>
            <person name="Jorgensen S.L."/>
            <person name="Zaremba-Niedzwiedzka K."/>
            <person name="Martijn J."/>
            <person name="Lind A.E."/>
            <person name="van Eijk R."/>
            <person name="Schleper C."/>
            <person name="Guy L."/>
            <person name="Ettema T.J."/>
        </authorList>
    </citation>
    <scope>NUCLEOTIDE SEQUENCE</scope>
</reference>